<evidence type="ECO:0000256" key="6">
    <source>
        <dbReference type="ARBA" id="ARBA00022723"/>
    </source>
</evidence>
<dbReference type="PRINTS" id="PR00723">
    <property type="entry name" value="SUBTILISIN"/>
</dbReference>
<dbReference type="CDD" id="cd07477">
    <property type="entry name" value="Peptidases_S8_Subtilisin_subset"/>
    <property type="match status" value="1"/>
</dbReference>
<evidence type="ECO:0000256" key="10">
    <source>
        <dbReference type="PROSITE-ProRule" id="PRU01240"/>
    </source>
</evidence>
<evidence type="ECO:0000256" key="2">
    <source>
        <dbReference type="ARBA" id="ARBA00004613"/>
    </source>
</evidence>
<feature type="active site" description="Charge relay system" evidence="10">
    <location>
        <position position="45"/>
    </location>
</feature>
<evidence type="ECO:0000313" key="14">
    <source>
        <dbReference type="Proteomes" id="UP000543174"/>
    </source>
</evidence>
<comment type="caution">
    <text evidence="13">The sequence shown here is derived from an EMBL/GenBank/DDBJ whole genome shotgun (WGS) entry which is preliminary data.</text>
</comment>
<reference evidence="13" key="1">
    <citation type="submission" date="2020-08" db="EMBL/GenBank/DDBJ databases">
        <title>Functional genomics of gut bacteria from endangered species of beetles.</title>
        <authorList>
            <person name="Carlos-Shanley C."/>
        </authorList>
    </citation>
    <scope>NUCLEOTIDE SEQUENCE [LARGE SCALE GENOMIC DNA]</scope>
    <source>
        <strain evidence="13">S00060</strain>
    </source>
</reference>
<evidence type="ECO:0000256" key="1">
    <source>
        <dbReference type="ARBA" id="ARBA00001913"/>
    </source>
</evidence>
<dbReference type="SUPFAM" id="SSF52743">
    <property type="entry name" value="Subtilisin-like"/>
    <property type="match status" value="1"/>
</dbReference>
<dbReference type="GO" id="GO:0046872">
    <property type="term" value="F:metal ion binding"/>
    <property type="evidence" value="ECO:0007669"/>
    <property type="project" value="UniProtKB-KW"/>
</dbReference>
<keyword evidence="9" id="KW-0106">Calcium</keyword>
<dbReference type="InterPro" id="IPR000209">
    <property type="entry name" value="Peptidase_S8/S53_dom"/>
</dbReference>
<gene>
    <name evidence="13" type="ORF">HNP21_006432</name>
</gene>
<dbReference type="RefSeq" id="WP_182528349.1">
    <property type="nucleotide sequence ID" value="NZ_JACJHT010000036.1"/>
</dbReference>
<dbReference type="PROSITE" id="PS00136">
    <property type="entry name" value="SUBTILASE_ASP"/>
    <property type="match status" value="1"/>
</dbReference>
<dbReference type="GO" id="GO:0006508">
    <property type="term" value="P:proteolysis"/>
    <property type="evidence" value="ECO:0007669"/>
    <property type="project" value="UniProtKB-KW"/>
</dbReference>
<comment type="subcellular location">
    <subcellularLocation>
        <location evidence="2">Secreted</location>
    </subcellularLocation>
</comment>
<evidence type="ECO:0000256" key="8">
    <source>
        <dbReference type="ARBA" id="ARBA00022825"/>
    </source>
</evidence>
<dbReference type="PROSITE" id="PS00138">
    <property type="entry name" value="SUBTILASE_SER"/>
    <property type="match status" value="1"/>
</dbReference>
<evidence type="ECO:0000256" key="5">
    <source>
        <dbReference type="ARBA" id="ARBA00022670"/>
    </source>
</evidence>
<feature type="domain" description="Peptidase S8/S53" evidence="12">
    <location>
        <begin position="36"/>
        <end position="279"/>
    </location>
</feature>
<dbReference type="EMBL" id="JACJHT010000036">
    <property type="protein sequence ID" value="MBA9043236.1"/>
    <property type="molecule type" value="Genomic_DNA"/>
</dbReference>
<name>A0A7W3NHZ2_PRIAR</name>
<evidence type="ECO:0000256" key="9">
    <source>
        <dbReference type="ARBA" id="ARBA00022837"/>
    </source>
</evidence>
<keyword evidence="14" id="KW-1185">Reference proteome</keyword>
<dbReference type="EC" id="3.4.21.-" evidence="13"/>
<evidence type="ECO:0000313" key="13">
    <source>
        <dbReference type="EMBL" id="MBA9043236.1"/>
    </source>
</evidence>
<dbReference type="InterPro" id="IPR023827">
    <property type="entry name" value="Peptidase_S8_Asp-AS"/>
</dbReference>
<evidence type="ECO:0000256" key="7">
    <source>
        <dbReference type="ARBA" id="ARBA00022801"/>
    </source>
</evidence>
<dbReference type="Proteomes" id="UP000543174">
    <property type="component" value="Unassembled WGS sequence"/>
</dbReference>
<dbReference type="InterPro" id="IPR022398">
    <property type="entry name" value="Peptidase_S8_His-AS"/>
</dbReference>
<dbReference type="InterPro" id="IPR050131">
    <property type="entry name" value="Peptidase_S8_subtilisin-like"/>
</dbReference>
<feature type="active site" description="Charge relay system" evidence="10">
    <location>
        <position position="82"/>
    </location>
</feature>
<evidence type="ECO:0000256" key="11">
    <source>
        <dbReference type="RuleBase" id="RU003355"/>
    </source>
</evidence>
<dbReference type="Gene3D" id="3.40.50.200">
    <property type="entry name" value="Peptidase S8/S53 domain"/>
    <property type="match status" value="1"/>
</dbReference>
<dbReference type="InterPro" id="IPR023828">
    <property type="entry name" value="Peptidase_S8_Ser-AS"/>
</dbReference>
<keyword evidence="4" id="KW-0964">Secreted</keyword>
<dbReference type="AlphaFoldDB" id="A0A7W3NHZ2"/>
<dbReference type="Pfam" id="PF00082">
    <property type="entry name" value="Peptidase_S8"/>
    <property type="match status" value="1"/>
</dbReference>
<dbReference type="InterPro" id="IPR015500">
    <property type="entry name" value="Peptidase_S8_subtilisin-rel"/>
</dbReference>
<keyword evidence="6" id="KW-0479">Metal-binding</keyword>
<keyword evidence="5 10" id="KW-0645">Protease</keyword>
<comment type="similarity">
    <text evidence="3 10 11">Belongs to the peptidase S8 family.</text>
</comment>
<evidence type="ECO:0000259" key="12">
    <source>
        <dbReference type="Pfam" id="PF00082"/>
    </source>
</evidence>
<feature type="active site" description="Charge relay system" evidence="10">
    <location>
        <position position="240"/>
    </location>
</feature>
<protein>
    <submittedName>
        <fullName evidence="13">Major intracellular serine protease</fullName>
        <ecNumber evidence="13">3.4.21.-</ecNumber>
    </submittedName>
</protein>
<dbReference type="PROSITE" id="PS00137">
    <property type="entry name" value="SUBTILASE_HIS"/>
    <property type="match status" value="1"/>
</dbReference>
<keyword evidence="8 10" id="KW-0720">Serine protease</keyword>
<organism evidence="13 14">
    <name type="scientific">Priestia aryabhattai</name>
    <name type="common">Bacillus aryabhattai</name>
    <dbReference type="NCBI Taxonomy" id="412384"/>
    <lineage>
        <taxon>Bacteria</taxon>
        <taxon>Bacillati</taxon>
        <taxon>Bacillota</taxon>
        <taxon>Bacilli</taxon>
        <taxon>Bacillales</taxon>
        <taxon>Bacillaceae</taxon>
        <taxon>Priestia</taxon>
    </lineage>
</organism>
<dbReference type="PROSITE" id="PS51892">
    <property type="entry name" value="SUBTILASE"/>
    <property type="match status" value="1"/>
</dbReference>
<dbReference type="GO" id="GO:0005576">
    <property type="term" value="C:extracellular region"/>
    <property type="evidence" value="ECO:0007669"/>
    <property type="project" value="UniProtKB-SubCell"/>
</dbReference>
<sequence>MDVSIAKFIEENTTTKKSRYLKSIQVENFWSQGYKGKDIVIAVIDTGCDINHPDLRGKIIDGYNFTEEQQGNIKSYHDFNGHGTHVSGIIVGKNTGVAPDSKILSLKILDQDGNGKVENLIKAIHYALEWKGPHNEKVRVICLSLGSKKNNLDLHKSIKEAIKKQVSVVVASGNDGDGTDETHVRYPGYYNEVIEVGALDYSNQIARFSNHNNQLDLVAPGTKVYSTYLDGEFREMSGTSMAAPFVAGSLALIIQGMEDKFQRRLSETEVYGQLIKRTSAVTGNYLLEGNGGIKLFL</sequence>
<accession>A0A7W3NHZ2</accession>
<proteinExistence type="inferred from homology"/>
<dbReference type="InterPro" id="IPR036852">
    <property type="entry name" value="Peptidase_S8/S53_dom_sf"/>
</dbReference>
<comment type="cofactor">
    <cofactor evidence="1">
        <name>Ca(2+)</name>
        <dbReference type="ChEBI" id="CHEBI:29108"/>
    </cofactor>
</comment>
<dbReference type="InterPro" id="IPR034202">
    <property type="entry name" value="Subtilisin_Carlsberg-like"/>
</dbReference>
<keyword evidence="7 10" id="KW-0378">Hydrolase</keyword>
<dbReference type="GO" id="GO:0004252">
    <property type="term" value="F:serine-type endopeptidase activity"/>
    <property type="evidence" value="ECO:0007669"/>
    <property type="project" value="UniProtKB-UniRule"/>
</dbReference>
<evidence type="ECO:0000256" key="3">
    <source>
        <dbReference type="ARBA" id="ARBA00011073"/>
    </source>
</evidence>
<evidence type="ECO:0000256" key="4">
    <source>
        <dbReference type="ARBA" id="ARBA00022525"/>
    </source>
</evidence>
<dbReference type="PANTHER" id="PTHR43806">
    <property type="entry name" value="PEPTIDASE S8"/>
    <property type="match status" value="1"/>
</dbReference>
<dbReference type="PANTHER" id="PTHR43806:SF11">
    <property type="entry name" value="CEREVISIN-RELATED"/>
    <property type="match status" value="1"/>
</dbReference>